<dbReference type="PANTHER" id="PTHR45766:SF6">
    <property type="entry name" value="SWI_SNF-RELATED MATRIX-ASSOCIATED ACTIN-DEPENDENT REGULATOR OF CHROMATIN SUBFAMILY A-LIKE PROTEIN 1"/>
    <property type="match status" value="1"/>
</dbReference>
<dbReference type="Proteomes" id="UP001642483">
    <property type="component" value="Unassembled WGS sequence"/>
</dbReference>
<evidence type="ECO:0000256" key="1">
    <source>
        <dbReference type="ARBA" id="ARBA00004123"/>
    </source>
</evidence>
<evidence type="ECO:0000313" key="11">
    <source>
        <dbReference type="EMBL" id="CAK8686550.1"/>
    </source>
</evidence>
<evidence type="ECO:0000256" key="2">
    <source>
        <dbReference type="ARBA" id="ARBA00020162"/>
    </source>
</evidence>
<keyword evidence="4" id="KW-0539">Nucleus</keyword>
<keyword evidence="12" id="KW-1185">Reference proteome</keyword>
<dbReference type="SMART" id="SM00487">
    <property type="entry name" value="DEXDc"/>
    <property type="match status" value="1"/>
</dbReference>
<dbReference type="Pfam" id="PF00271">
    <property type="entry name" value="Helicase_C"/>
    <property type="match status" value="1"/>
</dbReference>
<dbReference type="InterPro" id="IPR027417">
    <property type="entry name" value="P-loop_NTPase"/>
</dbReference>
<name>A0ABP0G8V8_CLALP</name>
<evidence type="ECO:0000259" key="8">
    <source>
        <dbReference type="PROSITE" id="PS51192"/>
    </source>
</evidence>
<protein>
    <recommendedName>
        <fullName evidence="2">SWI/SNF-related matrix-associated actin-dependent regulator of chromatin subfamily A-like protein 1</fullName>
    </recommendedName>
    <alternativeName>
        <fullName evidence="6">HepA-related protein</fullName>
    </alternativeName>
    <alternativeName>
        <fullName evidence="5">Sucrose nonfermenting protein 2-like 1</fullName>
    </alternativeName>
</protein>
<keyword evidence="3" id="KW-0378">Hydrolase</keyword>
<dbReference type="InterPro" id="IPR010003">
    <property type="entry name" value="HARP_dom"/>
</dbReference>
<reference evidence="11 12" key="1">
    <citation type="submission" date="2024-02" db="EMBL/GenBank/DDBJ databases">
        <authorList>
            <person name="Daric V."/>
            <person name="Darras S."/>
        </authorList>
    </citation>
    <scope>NUCLEOTIDE SEQUENCE [LARGE SCALE GENOMIC DNA]</scope>
</reference>
<feature type="domain" description="Helicase C-terminal" evidence="9">
    <location>
        <begin position="545"/>
        <end position="701"/>
    </location>
</feature>
<evidence type="ECO:0000259" key="9">
    <source>
        <dbReference type="PROSITE" id="PS51194"/>
    </source>
</evidence>
<dbReference type="EMBL" id="CAWYQH010000102">
    <property type="protein sequence ID" value="CAK8686550.1"/>
    <property type="molecule type" value="Genomic_DNA"/>
</dbReference>
<feature type="domain" description="HARP" evidence="10">
    <location>
        <begin position="151"/>
        <end position="228"/>
    </location>
</feature>
<evidence type="ECO:0000256" key="3">
    <source>
        <dbReference type="ARBA" id="ARBA00022801"/>
    </source>
</evidence>
<evidence type="ECO:0000313" key="12">
    <source>
        <dbReference type="Proteomes" id="UP001642483"/>
    </source>
</evidence>
<feature type="domain" description="Helicase ATP-binding" evidence="8">
    <location>
        <begin position="273"/>
        <end position="431"/>
    </location>
</feature>
<evidence type="ECO:0000259" key="10">
    <source>
        <dbReference type="PROSITE" id="PS51467"/>
    </source>
</evidence>
<dbReference type="Gene3D" id="3.40.50.300">
    <property type="entry name" value="P-loop containing nucleotide triphosphate hydrolases"/>
    <property type="match status" value="1"/>
</dbReference>
<sequence>MSNLTEAQLKRIEENRQRALFLKSKKNSVNDDIAVNADKKLTAKSKLYNRQHSRKLSTTNVSAQMQKSNNAGKTTLSCQLTDGDRFTVTCKYDPKLVIVFKSVSSRRFDPETKIWSFDVNDHNYLASKLNVLGFNLPQLANAVLVNNQQGGFSAIPLNSVFSGTCYLISQDRFEIDVQYNAFCVGVFKTVPSRIYDPNTRRWNFNLTDYKQLFSRLKEDPQVSIEPLPPIVNKVFKDQILARNREAAESENDLQDVDQHLVLSLMPFQRDGVNFAISRNGRILLADDMGLGKTVQSICVAAYYKSKWPLLIICPSSVRLMWKEALLRWLPSRLNDDDVTVVLTGRDVLSHSTSVTVISYDLLTKHQKIYEDKKFQVAILDESHFIKNFKTARSRAVAAVLRHSKHVLLLSGTPALSRPAELYTQISLVRPDLFPVFHHFGTRYCAGKQNPWGWEFTGSSNMEELRLILQETVMLRRTKDDVLTQLPPKLRRSVAIDVESMKKNPKRKRAMDEAQHAVEKKGISAVERHGLLLQYFNETAHVKLDAVKSYILDLLEGGHKFLLFAHHKLMLNAIAELLEAKGYEYIRIDGSTPSDRRQSQVARFQENYQCKVALLSITAANMGITLHSASLVVFAELFWNPGILVQAEDRCYRIGQRDVVNIHYLVAKGTADDYIWEMIKKKLDVLSKAGLNGSRFDDTEAHAATPTRHRSNLLDYFKVAKEESNENKSMNEFAETLKSDEDSILVEALELAESQSAEFVAVASAVTKLYPARSSTELRLSGENSTENFAPGAKKRQICDVENSAEKNKKFRLC</sequence>
<proteinExistence type="inferred from homology"/>
<dbReference type="PROSITE" id="PS51194">
    <property type="entry name" value="HELICASE_CTER"/>
    <property type="match status" value="1"/>
</dbReference>
<dbReference type="Gene3D" id="3.40.50.10810">
    <property type="entry name" value="Tandem AAA-ATPase domain"/>
    <property type="match status" value="1"/>
</dbReference>
<dbReference type="PROSITE" id="PS51192">
    <property type="entry name" value="HELICASE_ATP_BIND_1"/>
    <property type="match status" value="1"/>
</dbReference>
<comment type="similarity">
    <text evidence="7">Belongs to the SNF2/RAD54 helicase family. SMARCAL1 subfamily.</text>
</comment>
<dbReference type="CDD" id="cd18793">
    <property type="entry name" value="SF2_C_SNF"/>
    <property type="match status" value="1"/>
</dbReference>
<dbReference type="Pfam" id="PF00176">
    <property type="entry name" value="SNF2-rel_dom"/>
    <property type="match status" value="1"/>
</dbReference>
<evidence type="ECO:0000256" key="7">
    <source>
        <dbReference type="PROSITE-ProRule" id="PRU00800"/>
    </source>
</evidence>
<comment type="caution">
    <text evidence="11">The sequence shown here is derived from an EMBL/GenBank/DDBJ whole genome shotgun (WGS) entry which is preliminary data.</text>
</comment>
<dbReference type="PANTHER" id="PTHR45766">
    <property type="entry name" value="DNA ANNEALING HELICASE AND ENDONUCLEASE ZRANB3 FAMILY MEMBER"/>
    <property type="match status" value="1"/>
</dbReference>
<dbReference type="InterPro" id="IPR001650">
    <property type="entry name" value="Helicase_C-like"/>
</dbReference>
<comment type="subcellular location">
    <subcellularLocation>
        <location evidence="1">Nucleus</location>
    </subcellularLocation>
</comment>
<dbReference type="InterPro" id="IPR014001">
    <property type="entry name" value="Helicase_ATP-bd"/>
</dbReference>
<gene>
    <name evidence="11" type="ORF">CVLEPA_LOCUS18471</name>
</gene>
<dbReference type="InterPro" id="IPR049730">
    <property type="entry name" value="SNF2/RAD54-like_C"/>
</dbReference>
<dbReference type="SMART" id="SM00490">
    <property type="entry name" value="HELICc"/>
    <property type="match status" value="1"/>
</dbReference>
<accession>A0ABP0G8V8</accession>
<evidence type="ECO:0000256" key="5">
    <source>
        <dbReference type="ARBA" id="ARBA00029621"/>
    </source>
</evidence>
<dbReference type="SUPFAM" id="SSF52540">
    <property type="entry name" value="P-loop containing nucleoside triphosphate hydrolases"/>
    <property type="match status" value="2"/>
</dbReference>
<evidence type="ECO:0000256" key="4">
    <source>
        <dbReference type="ARBA" id="ARBA00023242"/>
    </source>
</evidence>
<dbReference type="InterPro" id="IPR000330">
    <property type="entry name" value="SNF2_N"/>
</dbReference>
<evidence type="ECO:0000256" key="6">
    <source>
        <dbReference type="ARBA" id="ARBA00031896"/>
    </source>
</evidence>
<dbReference type="PROSITE" id="PS51467">
    <property type="entry name" value="HARP"/>
    <property type="match status" value="1"/>
</dbReference>
<dbReference type="CDD" id="cd18010">
    <property type="entry name" value="DEXHc_HARP_SMARCAL1"/>
    <property type="match status" value="1"/>
</dbReference>
<dbReference type="Pfam" id="PF07443">
    <property type="entry name" value="HARP"/>
    <property type="match status" value="2"/>
</dbReference>
<dbReference type="InterPro" id="IPR038718">
    <property type="entry name" value="SNF2-like_sf"/>
</dbReference>
<organism evidence="11 12">
    <name type="scientific">Clavelina lepadiformis</name>
    <name type="common">Light-bulb sea squirt</name>
    <name type="synonym">Ascidia lepadiformis</name>
    <dbReference type="NCBI Taxonomy" id="159417"/>
    <lineage>
        <taxon>Eukaryota</taxon>
        <taxon>Metazoa</taxon>
        <taxon>Chordata</taxon>
        <taxon>Tunicata</taxon>
        <taxon>Ascidiacea</taxon>
        <taxon>Aplousobranchia</taxon>
        <taxon>Clavelinidae</taxon>
        <taxon>Clavelina</taxon>
    </lineage>
</organism>